<dbReference type="OrthoDB" id="9811587at2"/>
<keyword evidence="3" id="KW-0813">Transport</keyword>
<evidence type="ECO:0000256" key="7">
    <source>
        <dbReference type="ARBA" id="ARBA00023237"/>
    </source>
</evidence>
<keyword evidence="5" id="KW-0812">Transmembrane</keyword>
<proteinExistence type="inferred from homology"/>
<gene>
    <name evidence="9" type="ORF">SAMN05444145_11345</name>
</gene>
<dbReference type="Proteomes" id="UP000183253">
    <property type="component" value="Unassembled WGS sequence"/>
</dbReference>
<dbReference type="RefSeq" id="WP_010264477.1">
    <property type="nucleotide sequence ID" value="NZ_CAEG01000013.1"/>
</dbReference>
<dbReference type="GO" id="GO:1990281">
    <property type="term" value="C:efflux pump complex"/>
    <property type="evidence" value="ECO:0007669"/>
    <property type="project" value="TreeGrafter"/>
</dbReference>
<organism evidence="9 10">
    <name type="scientific">Alistipes timonensis JC136</name>
    <dbReference type="NCBI Taxonomy" id="1033731"/>
    <lineage>
        <taxon>Bacteria</taxon>
        <taxon>Pseudomonadati</taxon>
        <taxon>Bacteroidota</taxon>
        <taxon>Bacteroidia</taxon>
        <taxon>Bacteroidales</taxon>
        <taxon>Rikenellaceae</taxon>
        <taxon>Alistipes</taxon>
    </lineage>
</organism>
<dbReference type="GO" id="GO:0015562">
    <property type="term" value="F:efflux transmembrane transporter activity"/>
    <property type="evidence" value="ECO:0007669"/>
    <property type="project" value="InterPro"/>
</dbReference>
<sequence>MMKTGILLAALFAATAACAQGAAPESPGQSPAAGIPWTLDDCIGFAQRNNLDVQRRSLQVEKSDVELSTAKYSRLPDLNASVGADASFGRVLSSDNTYQTKNQTSGSLNVSASVPLFQGMRINHQVKAGKLDLAAAVEDLERAREDVAIHVMTLYLEVLYNKEMVGVAERQLTLSTQQAERSRALAAAGKQPESTVYESDALVASNRMTLTQARNDLQLALLNLSQALNRESAAGFDIVDPALDSVALAALHRLGSADDVYAYAAENRPHIRAERLRLESSEHSAAIARSALYPSLSLSGGYGTGVYSADQDKFWTQMRHNSREYVGVSLNVPIFNRRATRNSIRTAQIAVRSQQLAVTEAERELRKLIEQAWYNADASYAKYRSAEAAAASARIAFAYEERKAEAGRSTVFDFNDAKTRMEKAEADAVQAKYEFVFRSKILDFYRGKPLQL</sequence>
<accession>A0A1H4FWL1</accession>
<evidence type="ECO:0000313" key="10">
    <source>
        <dbReference type="Proteomes" id="UP000183253"/>
    </source>
</evidence>
<feature type="signal peptide" evidence="8">
    <location>
        <begin position="1"/>
        <end position="19"/>
    </location>
</feature>
<evidence type="ECO:0000256" key="2">
    <source>
        <dbReference type="ARBA" id="ARBA00007613"/>
    </source>
</evidence>
<dbReference type="EMBL" id="FNRI01000013">
    <property type="protein sequence ID" value="SEB01511.1"/>
    <property type="molecule type" value="Genomic_DNA"/>
</dbReference>
<evidence type="ECO:0000256" key="5">
    <source>
        <dbReference type="ARBA" id="ARBA00022692"/>
    </source>
</evidence>
<dbReference type="STRING" id="1033731.SAMN05444145_11345"/>
<dbReference type="PANTHER" id="PTHR30026">
    <property type="entry name" value="OUTER MEMBRANE PROTEIN TOLC"/>
    <property type="match status" value="1"/>
</dbReference>
<evidence type="ECO:0000256" key="4">
    <source>
        <dbReference type="ARBA" id="ARBA00022452"/>
    </source>
</evidence>
<keyword evidence="4" id="KW-1134">Transmembrane beta strand</keyword>
<dbReference type="AlphaFoldDB" id="A0A1H4FWL1"/>
<dbReference type="Gene3D" id="1.20.1600.10">
    <property type="entry name" value="Outer membrane efflux proteins (OEP)"/>
    <property type="match status" value="1"/>
</dbReference>
<dbReference type="Pfam" id="PF02321">
    <property type="entry name" value="OEP"/>
    <property type="match status" value="2"/>
</dbReference>
<dbReference type="GO" id="GO:0015288">
    <property type="term" value="F:porin activity"/>
    <property type="evidence" value="ECO:0007669"/>
    <property type="project" value="TreeGrafter"/>
</dbReference>
<keyword evidence="7" id="KW-0998">Cell outer membrane</keyword>
<keyword evidence="10" id="KW-1185">Reference proteome</keyword>
<comment type="similarity">
    <text evidence="2">Belongs to the outer membrane factor (OMF) (TC 1.B.17) family.</text>
</comment>
<protein>
    <submittedName>
        <fullName evidence="9">Outer membrane protein</fullName>
    </submittedName>
</protein>
<evidence type="ECO:0000256" key="1">
    <source>
        <dbReference type="ARBA" id="ARBA00004442"/>
    </source>
</evidence>
<keyword evidence="6" id="KW-0472">Membrane</keyword>
<name>A0A1H4FWL1_9BACT</name>
<dbReference type="GO" id="GO:0009279">
    <property type="term" value="C:cell outer membrane"/>
    <property type="evidence" value="ECO:0007669"/>
    <property type="project" value="UniProtKB-SubCell"/>
</dbReference>
<evidence type="ECO:0000256" key="3">
    <source>
        <dbReference type="ARBA" id="ARBA00022448"/>
    </source>
</evidence>
<dbReference type="SUPFAM" id="SSF56954">
    <property type="entry name" value="Outer membrane efflux proteins (OEP)"/>
    <property type="match status" value="1"/>
</dbReference>
<keyword evidence="8" id="KW-0732">Signal</keyword>
<evidence type="ECO:0000313" key="9">
    <source>
        <dbReference type="EMBL" id="SEB01511.1"/>
    </source>
</evidence>
<comment type="subcellular location">
    <subcellularLocation>
        <location evidence="1">Cell outer membrane</location>
    </subcellularLocation>
</comment>
<dbReference type="InterPro" id="IPR051906">
    <property type="entry name" value="TolC-like"/>
</dbReference>
<dbReference type="PROSITE" id="PS51257">
    <property type="entry name" value="PROKAR_LIPOPROTEIN"/>
    <property type="match status" value="1"/>
</dbReference>
<dbReference type="PANTHER" id="PTHR30026:SF20">
    <property type="entry name" value="OUTER MEMBRANE PROTEIN TOLC"/>
    <property type="match status" value="1"/>
</dbReference>
<evidence type="ECO:0000256" key="8">
    <source>
        <dbReference type="SAM" id="SignalP"/>
    </source>
</evidence>
<feature type="chain" id="PRO_5010230994" evidence="8">
    <location>
        <begin position="20"/>
        <end position="452"/>
    </location>
</feature>
<evidence type="ECO:0000256" key="6">
    <source>
        <dbReference type="ARBA" id="ARBA00023136"/>
    </source>
</evidence>
<dbReference type="InterPro" id="IPR003423">
    <property type="entry name" value="OMP_efflux"/>
</dbReference>
<reference evidence="9 10" key="1">
    <citation type="submission" date="2016-10" db="EMBL/GenBank/DDBJ databases">
        <authorList>
            <person name="de Groot N.N."/>
        </authorList>
    </citation>
    <scope>NUCLEOTIDE SEQUENCE [LARGE SCALE GENOMIC DNA]</scope>
    <source>
        <strain evidence="9 10">DSM 25383</strain>
    </source>
</reference>